<protein>
    <submittedName>
        <fullName evidence="1">Uncharacterized protein</fullName>
    </submittedName>
</protein>
<gene>
    <name evidence="1" type="ORF">HaLaN_17165</name>
</gene>
<comment type="caution">
    <text evidence="1">The sequence shown here is derived from an EMBL/GenBank/DDBJ whole genome shotgun (WGS) entry which is preliminary data.</text>
</comment>
<feature type="non-terminal residue" evidence="1">
    <location>
        <position position="1"/>
    </location>
</feature>
<reference evidence="1 2" key="1">
    <citation type="submission" date="2020-02" db="EMBL/GenBank/DDBJ databases">
        <title>Draft genome sequence of Haematococcus lacustris strain NIES-144.</title>
        <authorList>
            <person name="Morimoto D."/>
            <person name="Nakagawa S."/>
            <person name="Yoshida T."/>
            <person name="Sawayama S."/>
        </authorList>
    </citation>
    <scope>NUCLEOTIDE SEQUENCE [LARGE SCALE GENOMIC DNA]</scope>
    <source>
        <strain evidence="1 2">NIES-144</strain>
    </source>
</reference>
<evidence type="ECO:0000313" key="1">
    <source>
        <dbReference type="EMBL" id="GFH20096.1"/>
    </source>
</evidence>
<dbReference type="AlphaFoldDB" id="A0A699ZMC7"/>
<dbReference type="Proteomes" id="UP000485058">
    <property type="component" value="Unassembled WGS sequence"/>
</dbReference>
<accession>A0A699ZMC7</accession>
<name>A0A699ZMC7_HAELA</name>
<sequence>MRPSQLLQLLRLQQACTLTQPVPILVMMAERQRPTRAASVLPFLAGGWLQRVVSSSSDLLPTSSLATQQHLLPPPMTPSSVALHTASASQSSLIRAEPAVVQLVVSDGSGTQR</sequence>
<evidence type="ECO:0000313" key="2">
    <source>
        <dbReference type="Proteomes" id="UP000485058"/>
    </source>
</evidence>
<dbReference type="EMBL" id="BLLF01001574">
    <property type="protein sequence ID" value="GFH20096.1"/>
    <property type="molecule type" value="Genomic_DNA"/>
</dbReference>
<organism evidence="1 2">
    <name type="scientific">Haematococcus lacustris</name>
    <name type="common">Green alga</name>
    <name type="synonym">Haematococcus pluvialis</name>
    <dbReference type="NCBI Taxonomy" id="44745"/>
    <lineage>
        <taxon>Eukaryota</taxon>
        <taxon>Viridiplantae</taxon>
        <taxon>Chlorophyta</taxon>
        <taxon>core chlorophytes</taxon>
        <taxon>Chlorophyceae</taxon>
        <taxon>CS clade</taxon>
        <taxon>Chlamydomonadales</taxon>
        <taxon>Haematococcaceae</taxon>
        <taxon>Haematococcus</taxon>
    </lineage>
</organism>
<keyword evidence="2" id="KW-1185">Reference proteome</keyword>
<proteinExistence type="predicted"/>